<reference evidence="1 2" key="1">
    <citation type="submission" date="2016-03" db="EMBL/GenBank/DDBJ databases">
        <authorList>
            <person name="Ploux O."/>
        </authorList>
    </citation>
    <scope>NUCLEOTIDE SEQUENCE [LARGE SCALE GENOMIC DNA]</scope>
    <source>
        <strain evidence="1 2">UAMH 11012</strain>
    </source>
</reference>
<dbReference type="OrthoDB" id="10439255at2759"/>
<dbReference type="Proteomes" id="UP000184330">
    <property type="component" value="Unassembled WGS sequence"/>
</dbReference>
<sequence>MSKRVLKISASSNRTKTCAAIKGEVTCDSAGLCPSPLLTSDLIMDFVMALQVQETRTPTSFDLAGLPKDIMFKIFEMIKGSDDLASMAGLGLACSSFYHILKALHPAPIQIIYQPFSIRHGQCVFLTRYIAEFLGPRYRQSEGQGGKGISGETEHLFSDGILGRGGWKERLDVSSPFGKGEAWYDEVAGILESLDIDSLPEWAAFRWRVTWPVTSVGQRMLDDKMMEALAEWVAMVRL</sequence>
<keyword evidence="2" id="KW-1185">Reference proteome</keyword>
<dbReference type="AlphaFoldDB" id="A0A1L7XT06"/>
<proteinExistence type="predicted"/>
<accession>A0A1L7XT06</accession>
<gene>
    <name evidence="1" type="ORF">PAC_18072</name>
</gene>
<evidence type="ECO:0008006" key="3">
    <source>
        <dbReference type="Google" id="ProtNLM"/>
    </source>
</evidence>
<evidence type="ECO:0000313" key="2">
    <source>
        <dbReference type="Proteomes" id="UP000184330"/>
    </source>
</evidence>
<evidence type="ECO:0000313" key="1">
    <source>
        <dbReference type="EMBL" id="CZR68173.1"/>
    </source>
</evidence>
<protein>
    <recommendedName>
        <fullName evidence="3">F-box domain-containing protein</fullName>
    </recommendedName>
</protein>
<organism evidence="1 2">
    <name type="scientific">Phialocephala subalpina</name>
    <dbReference type="NCBI Taxonomy" id="576137"/>
    <lineage>
        <taxon>Eukaryota</taxon>
        <taxon>Fungi</taxon>
        <taxon>Dikarya</taxon>
        <taxon>Ascomycota</taxon>
        <taxon>Pezizomycotina</taxon>
        <taxon>Leotiomycetes</taxon>
        <taxon>Helotiales</taxon>
        <taxon>Mollisiaceae</taxon>
        <taxon>Phialocephala</taxon>
        <taxon>Phialocephala fortinii species complex</taxon>
    </lineage>
</organism>
<dbReference type="EMBL" id="FJOG01000052">
    <property type="protein sequence ID" value="CZR68173.1"/>
    <property type="molecule type" value="Genomic_DNA"/>
</dbReference>
<name>A0A1L7XT06_9HELO</name>